<evidence type="ECO:0000313" key="3">
    <source>
        <dbReference type="EMBL" id="CAY48341.1"/>
    </source>
</evidence>
<proteinExistence type="predicted"/>
<dbReference type="AlphaFoldDB" id="C3K5R8"/>
<evidence type="ECO:0000256" key="1">
    <source>
        <dbReference type="SAM" id="MobiDB-lite"/>
    </source>
</evidence>
<protein>
    <submittedName>
        <fullName evidence="3">Uncharacterized protein</fullName>
    </submittedName>
</protein>
<feature type="region of interest" description="Disordered" evidence="1">
    <location>
        <begin position="1"/>
        <end position="49"/>
    </location>
</feature>
<gene>
    <name evidence="3" type="ordered locus">PFLU_2100</name>
</gene>
<dbReference type="EMBL" id="OV986001">
    <property type="protein sequence ID" value="CAI2796362.1"/>
    <property type="molecule type" value="Genomic_DNA"/>
</dbReference>
<organism evidence="3">
    <name type="scientific">Pseudomonas fluorescens (strain SBW25)</name>
    <dbReference type="NCBI Taxonomy" id="216595"/>
    <lineage>
        <taxon>Bacteria</taxon>
        <taxon>Pseudomonadati</taxon>
        <taxon>Pseudomonadota</taxon>
        <taxon>Gammaproteobacteria</taxon>
        <taxon>Pseudomonadales</taxon>
        <taxon>Pseudomonadaceae</taxon>
        <taxon>Pseudomonas</taxon>
    </lineage>
</organism>
<dbReference type="KEGG" id="pfs:PFLU_2100"/>
<accession>C3K5R8</accession>
<name>C3K5R8_PSEFS</name>
<evidence type="ECO:0000313" key="2">
    <source>
        <dbReference type="EMBL" id="CAI2796362.1"/>
    </source>
</evidence>
<dbReference type="Proteomes" id="UP001152918">
    <property type="component" value="Chromosome"/>
</dbReference>
<reference evidence="3" key="1">
    <citation type="journal article" date="2009" name="Genome Biol.">
        <title>Genomic and genetic analyses of diversity and plant interactions of Pseudomonas fluorescens.</title>
        <authorList>
            <person name="Silby M.W."/>
            <person name="Cerdeno-Tarraga A.M."/>
            <person name="Vernikos G.S."/>
            <person name="Giddens S.R."/>
            <person name="Jackson R.W."/>
            <person name="Preston G.M."/>
            <person name="Zhang X.X."/>
            <person name="Moon C.D."/>
            <person name="Gehrig S.M."/>
            <person name="Godfrey S.A."/>
            <person name="Knight C.G."/>
            <person name="Malone J.G."/>
            <person name="Robinson Z."/>
            <person name="Spiers A.J."/>
            <person name="Harris S."/>
            <person name="Challis G.L."/>
            <person name="Yaxley A.M."/>
            <person name="Harris D."/>
            <person name="Seeger K."/>
            <person name="Murphy L."/>
            <person name="Rutter S."/>
            <person name="Squares R."/>
            <person name="Quail M.A."/>
            <person name="Saunders E."/>
            <person name="Mavromatis K."/>
            <person name="Brettin T.S."/>
            <person name="Bentley S.D."/>
            <person name="Hothersall J."/>
            <person name="Stephens E."/>
            <person name="Thomas C.M."/>
            <person name="Parkhill J."/>
            <person name="Levy S.B."/>
            <person name="Rainey P.B."/>
            <person name="Thomson N.R."/>
        </authorList>
    </citation>
    <scope>NUCLEOTIDE SEQUENCE [LARGE SCALE GENOMIC DNA]</scope>
    <source>
        <strain evidence="3">SBW25</strain>
    </source>
</reference>
<dbReference type="HOGENOM" id="CLU_2524999_0_0_6"/>
<feature type="compositionally biased region" description="Polar residues" evidence="1">
    <location>
        <begin position="21"/>
        <end position="43"/>
    </location>
</feature>
<dbReference type="eggNOG" id="ENOG5031UIY">
    <property type="taxonomic scope" value="Bacteria"/>
</dbReference>
<reference evidence="2" key="2">
    <citation type="submission" date="2023-10" db="EMBL/GenBank/DDBJ databases">
        <authorList>
            <person name="Fortmann-Grote C."/>
        </authorList>
    </citation>
    <scope>NUCLEOTIDE SEQUENCE</scope>
    <source>
        <strain evidence="2">SBW25</strain>
    </source>
</reference>
<sequence length="84" mass="9175">MNSTSFESRHSQYDVSAMATLAQQPETPGTSQPQGLNLTSSPKFSFKAPTAEDFDKGSRAITEEPGSNPLLCLFANLWHKLSSR</sequence>
<dbReference type="EMBL" id="AM181176">
    <property type="protein sequence ID" value="CAY48341.1"/>
    <property type="molecule type" value="Genomic_DNA"/>
</dbReference>